<gene>
    <name evidence="1" type="ORF">DHEL01_v207378</name>
</gene>
<comment type="caution">
    <text evidence="1">The sequence shown here is derived from an EMBL/GenBank/DDBJ whole genome shotgun (WGS) entry which is preliminary data.</text>
</comment>
<reference evidence="1" key="1">
    <citation type="submission" date="2017-09" db="EMBL/GenBank/DDBJ databases">
        <title>Polyketide synthases of a Diaporthe helianthi virulent isolate.</title>
        <authorList>
            <person name="Baroncelli R."/>
        </authorList>
    </citation>
    <scope>NUCLEOTIDE SEQUENCE [LARGE SCALE GENOMIC DNA]</scope>
    <source>
        <strain evidence="1">7/96</strain>
    </source>
</reference>
<dbReference type="AlphaFoldDB" id="A0A2P5HVE4"/>
<name>A0A2P5HVE4_DIAHE</name>
<dbReference type="OrthoDB" id="294702at2759"/>
<evidence type="ECO:0000313" key="1">
    <source>
        <dbReference type="EMBL" id="POS74233.1"/>
    </source>
</evidence>
<dbReference type="STRING" id="158607.A0A2P5HVE4"/>
<dbReference type="Proteomes" id="UP000094444">
    <property type="component" value="Unassembled WGS sequence"/>
</dbReference>
<protein>
    <submittedName>
        <fullName evidence="1">Uncharacterized protein</fullName>
    </submittedName>
</protein>
<keyword evidence="2" id="KW-1185">Reference proteome</keyword>
<dbReference type="EMBL" id="MAVT02000662">
    <property type="protein sequence ID" value="POS74233.1"/>
    <property type="molecule type" value="Genomic_DNA"/>
</dbReference>
<proteinExistence type="predicted"/>
<accession>A0A2P5HVE4</accession>
<dbReference type="InParanoid" id="A0A2P5HVE4"/>
<evidence type="ECO:0000313" key="2">
    <source>
        <dbReference type="Proteomes" id="UP000094444"/>
    </source>
</evidence>
<sequence>MTMQMAQRLPAGIFQLWHRMPKIASGFETAFSKIAKLLPSSSGISSSESELIERDRHKREAEYGLSMGLLKELSSVAFSATLSENLVGADSEALYCVRKGPVGFWAECDDYALFVRKLSGLERARRADQGSGVGQKLRVCAYFAETDDMIGNKGQAYMEDCWRGSGGAEFEDVLDFTAITVSETDHDSVVVCVEVLEQIFRGVLDIASADQ</sequence>
<organism evidence="1 2">
    <name type="scientific">Diaporthe helianthi</name>
    <dbReference type="NCBI Taxonomy" id="158607"/>
    <lineage>
        <taxon>Eukaryota</taxon>
        <taxon>Fungi</taxon>
        <taxon>Dikarya</taxon>
        <taxon>Ascomycota</taxon>
        <taxon>Pezizomycotina</taxon>
        <taxon>Sordariomycetes</taxon>
        <taxon>Sordariomycetidae</taxon>
        <taxon>Diaporthales</taxon>
        <taxon>Diaporthaceae</taxon>
        <taxon>Diaporthe</taxon>
    </lineage>
</organism>